<evidence type="ECO:0000313" key="2">
    <source>
        <dbReference type="EMBL" id="TFK35276.1"/>
    </source>
</evidence>
<evidence type="ECO:0000256" key="1">
    <source>
        <dbReference type="SAM" id="Phobius"/>
    </source>
</evidence>
<keyword evidence="1" id="KW-0472">Membrane</keyword>
<keyword evidence="3" id="KW-1185">Reference proteome</keyword>
<dbReference type="AlphaFoldDB" id="A0A5C3LT60"/>
<dbReference type="EMBL" id="ML213623">
    <property type="protein sequence ID" value="TFK35276.1"/>
    <property type="molecule type" value="Genomic_DNA"/>
</dbReference>
<keyword evidence="1" id="KW-1133">Transmembrane helix</keyword>
<keyword evidence="1" id="KW-0812">Transmembrane</keyword>
<sequence>MAHPPFPATVSKKPLNLWRRYPHEPVIRAQVRGWVSFFIMALLLAFTVYTIAEATDMSKFYAIRSSWNRGWVPQPHLFTNHCMSAMADGADQDAFANLVYAQTECLKPSYDLSTGSSCKPVWYHAADGWTRDVDRFRDYYGESNTDLCLAFECTPCSDITTGGEPWRWLTIFVAHSFPPVSAPNSLWKPDVAGHIGTIAIWPWSKDPNPDDGINLKNRSQTQALPYNVRDPPFLLQNGTHWNADILYTDTALSTSGSVPDFLGLPNQLGRSGHYTPGITVSLRSQPGPDNKDASIRLRSNVWPGWVSQRPYSFVTLPSLVGSLGGLWSAFSAALAVLFGTSITFLLLGKKPISNSPLLSYGKKTAARRLDERYLIPEQSIDQETRLRALTAFMADYMVDTGDLDLTLGRIAKGTEWQGNTLINRDIEIQDFKDSAVGLSSVHAS</sequence>
<gene>
    <name evidence="2" type="ORF">BDQ12DRAFT_760249</name>
</gene>
<evidence type="ECO:0000313" key="3">
    <source>
        <dbReference type="Proteomes" id="UP000308652"/>
    </source>
</evidence>
<dbReference type="Proteomes" id="UP000308652">
    <property type="component" value="Unassembled WGS sequence"/>
</dbReference>
<accession>A0A5C3LT60</accession>
<protein>
    <submittedName>
        <fullName evidence="2">Uncharacterized protein</fullName>
    </submittedName>
</protein>
<feature type="transmembrane region" description="Helical" evidence="1">
    <location>
        <begin position="34"/>
        <end position="52"/>
    </location>
</feature>
<reference evidence="2 3" key="1">
    <citation type="journal article" date="2019" name="Nat. Ecol. Evol.">
        <title>Megaphylogeny resolves global patterns of mushroom evolution.</title>
        <authorList>
            <person name="Varga T."/>
            <person name="Krizsan K."/>
            <person name="Foldi C."/>
            <person name="Dima B."/>
            <person name="Sanchez-Garcia M."/>
            <person name="Sanchez-Ramirez S."/>
            <person name="Szollosi G.J."/>
            <person name="Szarkandi J.G."/>
            <person name="Papp V."/>
            <person name="Albert L."/>
            <person name="Andreopoulos W."/>
            <person name="Angelini C."/>
            <person name="Antonin V."/>
            <person name="Barry K.W."/>
            <person name="Bougher N.L."/>
            <person name="Buchanan P."/>
            <person name="Buyck B."/>
            <person name="Bense V."/>
            <person name="Catcheside P."/>
            <person name="Chovatia M."/>
            <person name="Cooper J."/>
            <person name="Damon W."/>
            <person name="Desjardin D."/>
            <person name="Finy P."/>
            <person name="Geml J."/>
            <person name="Haridas S."/>
            <person name="Hughes K."/>
            <person name="Justo A."/>
            <person name="Karasinski D."/>
            <person name="Kautmanova I."/>
            <person name="Kiss B."/>
            <person name="Kocsube S."/>
            <person name="Kotiranta H."/>
            <person name="LaButti K.M."/>
            <person name="Lechner B.E."/>
            <person name="Liimatainen K."/>
            <person name="Lipzen A."/>
            <person name="Lukacs Z."/>
            <person name="Mihaltcheva S."/>
            <person name="Morgado L.N."/>
            <person name="Niskanen T."/>
            <person name="Noordeloos M.E."/>
            <person name="Ohm R.A."/>
            <person name="Ortiz-Santana B."/>
            <person name="Ovrebo C."/>
            <person name="Racz N."/>
            <person name="Riley R."/>
            <person name="Savchenko A."/>
            <person name="Shiryaev A."/>
            <person name="Soop K."/>
            <person name="Spirin V."/>
            <person name="Szebenyi C."/>
            <person name="Tomsovsky M."/>
            <person name="Tulloss R.E."/>
            <person name="Uehling J."/>
            <person name="Grigoriev I.V."/>
            <person name="Vagvolgyi C."/>
            <person name="Papp T."/>
            <person name="Martin F.M."/>
            <person name="Miettinen O."/>
            <person name="Hibbett D.S."/>
            <person name="Nagy L.G."/>
        </authorList>
    </citation>
    <scope>NUCLEOTIDE SEQUENCE [LARGE SCALE GENOMIC DNA]</scope>
    <source>
        <strain evidence="2 3">CBS 166.37</strain>
    </source>
</reference>
<organism evidence="2 3">
    <name type="scientific">Crucibulum laeve</name>
    <dbReference type="NCBI Taxonomy" id="68775"/>
    <lineage>
        <taxon>Eukaryota</taxon>
        <taxon>Fungi</taxon>
        <taxon>Dikarya</taxon>
        <taxon>Basidiomycota</taxon>
        <taxon>Agaricomycotina</taxon>
        <taxon>Agaricomycetes</taxon>
        <taxon>Agaricomycetidae</taxon>
        <taxon>Agaricales</taxon>
        <taxon>Agaricineae</taxon>
        <taxon>Nidulariaceae</taxon>
        <taxon>Crucibulum</taxon>
    </lineage>
</organism>
<name>A0A5C3LT60_9AGAR</name>
<proteinExistence type="predicted"/>
<feature type="transmembrane region" description="Helical" evidence="1">
    <location>
        <begin position="326"/>
        <end position="347"/>
    </location>
</feature>
<dbReference type="OrthoDB" id="2830968at2759"/>